<sequence length="552" mass="62344">MWRITQDDENMLPKVRNALCLRQKQKGELYMAEYFVCKKNEPVVQTRQGKIRGYRLNTTFTFHGIPYAQAKRFQSPEPATPWEGVRDALAFGYVCPLLHQDAPGNELLVRHRYWPQDENCQNLNIWTQSLDPKAKKPVMVWLHGGGFSSGSAIEHVAYEGDHLSEYGDVVTVSVNHRLNILGYLDLSPFGEKYKNSANAGNEDLVAALIWIHENIEAFGGDPDNVTIFGQSGGGMKVVTLMNTPAAAGLFHKGIIESGVYNAGVYQKEDGDGTQIVTAMLQALGKTTDDVEVLETIPYYELANAYNQVAEQVKSQGYYTGLAPMQNDWFAGNPLKTGFIRTAESIPVLAGTVIGEFDFGAVVNRKHELTKQEALAFLRRKYGEHTENLLELFRKAYPEKCEADLWSVDTVFRTPTIALLREKAKLSAPVYSYQLTYEFPIDGGKAAWHCSEIPFVFHNTDRVPVCNVQGETDRLQERMCSAWVNFARYGNPQTASLPKWDPCRPDDEATMIFDNVCEVRHNFDHALQARLTEIEYPLFLPVEDENEERLQIH</sequence>
<evidence type="ECO:0000313" key="5">
    <source>
        <dbReference type="EMBL" id="MCC2223038.1"/>
    </source>
</evidence>
<keyword evidence="6" id="KW-1185">Reference proteome</keyword>
<dbReference type="EMBL" id="JAJEQN010000065">
    <property type="protein sequence ID" value="MCC2223038.1"/>
    <property type="molecule type" value="Genomic_DNA"/>
</dbReference>
<dbReference type="GO" id="GO:0016787">
    <property type="term" value="F:hydrolase activity"/>
    <property type="evidence" value="ECO:0007669"/>
    <property type="project" value="UniProtKB-KW"/>
</dbReference>
<dbReference type="InterPro" id="IPR050309">
    <property type="entry name" value="Type-B_Carboxylest/Lipase"/>
</dbReference>
<keyword evidence="2 3" id="KW-0378">Hydrolase</keyword>
<dbReference type="EC" id="3.1.1.-" evidence="3"/>
<dbReference type="AlphaFoldDB" id="A0AAE3E697"/>
<dbReference type="Proteomes" id="UP001198200">
    <property type="component" value="Unassembled WGS sequence"/>
</dbReference>
<dbReference type="SUPFAM" id="SSF53474">
    <property type="entry name" value="alpha/beta-Hydrolases"/>
    <property type="match status" value="1"/>
</dbReference>
<organism evidence="5 6">
    <name type="scientific">Anthropogastromicrobium aceti</name>
    <dbReference type="NCBI Taxonomy" id="2981768"/>
    <lineage>
        <taxon>Bacteria</taxon>
        <taxon>Bacillati</taxon>
        <taxon>Bacillota</taxon>
        <taxon>Clostridia</taxon>
        <taxon>Lachnospirales</taxon>
        <taxon>Lachnospiraceae</taxon>
        <taxon>Anthropogastromicrobium</taxon>
    </lineage>
</organism>
<accession>A0AAE3E697</accession>
<name>A0AAE3E697_9FIRM</name>
<gene>
    <name evidence="5" type="ORF">LKD48_15655</name>
</gene>
<reference evidence="5 6" key="1">
    <citation type="submission" date="2021-10" db="EMBL/GenBank/DDBJ databases">
        <title>Anaerobic single-cell dispensing facilitates the cultivation of human gut bacteria.</title>
        <authorList>
            <person name="Afrizal A."/>
        </authorList>
    </citation>
    <scope>NUCLEOTIDE SEQUENCE [LARGE SCALE GENOMIC DNA]</scope>
    <source>
        <strain evidence="5 6">CLA-AA-H224</strain>
    </source>
</reference>
<evidence type="ECO:0000313" key="6">
    <source>
        <dbReference type="Proteomes" id="UP001198200"/>
    </source>
</evidence>
<dbReference type="InterPro" id="IPR019826">
    <property type="entry name" value="Carboxylesterase_B_AS"/>
</dbReference>
<evidence type="ECO:0000256" key="2">
    <source>
        <dbReference type="ARBA" id="ARBA00022801"/>
    </source>
</evidence>
<protein>
    <recommendedName>
        <fullName evidence="3">Carboxylic ester hydrolase</fullName>
        <ecNumber evidence="3">3.1.1.-</ecNumber>
    </recommendedName>
</protein>
<dbReference type="RefSeq" id="WP_308732554.1">
    <property type="nucleotide sequence ID" value="NZ_JAJEQN010000065.1"/>
</dbReference>
<feature type="domain" description="Carboxylesterase type B" evidence="4">
    <location>
        <begin position="41"/>
        <end position="514"/>
    </location>
</feature>
<evidence type="ECO:0000259" key="4">
    <source>
        <dbReference type="Pfam" id="PF00135"/>
    </source>
</evidence>
<proteinExistence type="inferred from homology"/>
<evidence type="ECO:0000256" key="3">
    <source>
        <dbReference type="RuleBase" id="RU361235"/>
    </source>
</evidence>
<dbReference type="PROSITE" id="PS00122">
    <property type="entry name" value="CARBOXYLESTERASE_B_1"/>
    <property type="match status" value="1"/>
</dbReference>
<dbReference type="InterPro" id="IPR002018">
    <property type="entry name" value="CarbesteraseB"/>
</dbReference>
<dbReference type="Pfam" id="PF00135">
    <property type="entry name" value="COesterase"/>
    <property type="match status" value="1"/>
</dbReference>
<evidence type="ECO:0000256" key="1">
    <source>
        <dbReference type="ARBA" id="ARBA00005964"/>
    </source>
</evidence>
<dbReference type="InterPro" id="IPR029058">
    <property type="entry name" value="AB_hydrolase_fold"/>
</dbReference>
<dbReference type="PANTHER" id="PTHR11559">
    <property type="entry name" value="CARBOXYLESTERASE"/>
    <property type="match status" value="1"/>
</dbReference>
<comment type="caution">
    <text evidence="5">The sequence shown here is derived from an EMBL/GenBank/DDBJ whole genome shotgun (WGS) entry which is preliminary data.</text>
</comment>
<dbReference type="Gene3D" id="3.40.50.1820">
    <property type="entry name" value="alpha/beta hydrolase"/>
    <property type="match status" value="1"/>
</dbReference>
<comment type="similarity">
    <text evidence="1 3">Belongs to the type-B carboxylesterase/lipase family.</text>
</comment>